<feature type="domain" description="Amidase" evidence="2">
    <location>
        <begin position="37"/>
        <end position="458"/>
    </location>
</feature>
<evidence type="ECO:0000313" key="3">
    <source>
        <dbReference type="EMBL" id="MCD9097348.1"/>
    </source>
</evidence>
<organism evidence="3 4">
    <name type="scientific">Luteimonas fraxinea</name>
    <dbReference type="NCBI Taxonomy" id="2901869"/>
    <lineage>
        <taxon>Bacteria</taxon>
        <taxon>Pseudomonadati</taxon>
        <taxon>Pseudomonadota</taxon>
        <taxon>Gammaproteobacteria</taxon>
        <taxon>Lysobacterales</taxon>
        <taxon>Lysobacteraceae</taxon>
        <taxon>Luteimonas</taxon>
    </lineage>
</organism>
<evidence type="ECO:0000259" key="2">
    <source>
        <dbReference type="Pfam" id="PF01425"/>
    </source>
</evidence>
<gene>
    <name evidence="3" type="ORF">LTT95_10405</name>
</gene>
<keyword evidence="4" id="KW-1185">Reference proteome</keyword>
<dbReference type="SUPFAM" id="SSF75304">
    <property type="entry name" value="Amidase signature (AS) enzymes"/>
    <property type="match status" value="1"/>
</dbReference>
<dbReference type="PANTHER" id="PTHR11895:SF7">
    <property type="entry name" value="GLUTAMYL-TRNA(GLN) AMIDOTRANSFERASE SUBUNIT A, MITOCHONDRIAL"/>
    <property type="match status" value="1"/>
</dbReference>
<proteinExistence type="inferred from homology"/>
<comment type="caution">
    <text evidence="3">The sequence shown here is derived from an EMBL/GenBank/DDBJ whole genome shotgun (WGS) entry which is preliminary data.</text>
</comment>
<evidence type="ECO:0000313" key="4">
    <source>
        <dbReference type="Proteomes" id="UP001430360"/>
    </source>
</evidence>
<dbReference type="Pfam" id="PF01425">
    <property type="entry name" value="Amidase"/>
    <property type="match status" value="1"/>
</dbReference>
<evidence type="ECO:0000256" key="1">
    <source>
        <dbReference type="ARBA" id="ARBA00009199"/>
    </source>
</evidence>
<dbReference type="EMBL" id="JAJQKU010000003">
    <property type="protein sequence ID" value="MCD9097348.1"/>
    <property type="molecule type" value="Genomic_DNA"/>
</dbReference>
<protein>
    <recommendedName>
        <fullName evidence="2">Amidase domain-containing protein</fullName>
    </recommendedName>
</protein>
<dbReference type="PANTHER" id="PTHR11895">
    <property type="entry name" value="TRANSAMIDASE"/>
    <property type="match status" value="1"/>
</dbReference>
<dbReference type="InterPro" id="IPR000120">
    <property type="entry name" value="Amidase"/>
</dbReference>
<reference evidence="3" key="1">
    <citation type="submission" date="2021-12" db="EMBL/GenBank/DDBJ databases">
        <authorList>
            <person name="Ulrich A."/>
        </authorList>
    </citation>
    <scope>NUCLEOTIDE SEQUENCE</scope>
    <source>
        <strain evidence="3">A1P009</strain>
    </source>
</reference>
<dbReference type="RefSeq" id="WP_232136377.1">
    <property type="nucleotide sequence ID" value="NZ_CP089507.1"/>
</dbReference>
<dbReference type="InterPro" id="IPR023631">
    <property type="entry name" value="Amidase_dom"/>
</dbReference>
<dbReference type="PROSITE" id="PS00571">
    <property type="entry name" value="AMIDASES"/>
    <property type="match status" value="1"/>
</dbReference>
<sequence length="486" mass="50493">MTVFDSTAGHADALALGRLDAHAQAALRARGELGALDLTDAAILRARHFDPVLGALSHTAFDAARRHARALDAAGVDPAAPLAGVPWLPKDSLRVPGMPTRGGSRSRTGMLATADEASPFVRRFEAAGLVAIGKSAMPEFGLMGSTEPLLGPVTANPWSLTHSPGGSSGGAGAALAAGIVPLAHGSDGAGSIRIPASACGVVGLKPGRGACVPVRGRHAIEDLIVADSLMSRSVRDTAWAFAAAHPDSSAVVTGPNARRLRIGLVVDALPGLAPDPEVAAALDATARLCESLGHHIEPVAWPLPGEAVWAALYTLWSRLGADAVELAVAQGGIAFAERALEPWTRGLAHWHETHCGVPELEQAWTTVAALPAAFANFHARHDVLLCPTLRTPPPTLGTLAPDREFDALMPAMFEWISYTPLQNLAGTPAISLPLAHSRDGLPIGLQFAADRGHEATLLALAFELESAAPWCDRWPPVSVAATQDIR</sequence>
<dbReference type="Proteomes" id="UP001430360">
    <property type="component" value="Unassembled WGS sequence"/>
</dbReference>
<dbReference type="Gene3D" id="3.90.1300.10">
    <property type="entry name" value="Amidase signature (AS) domain"/>
    <property type="match status" value="1"/>
</dbReference>
<reference evidence="3" key="2">
    <citation type="journal article" date="2022" name="Syst. Appl. Microbiol.">
        <title>Physiological and genomic characterisation of Luteimonas fraxinea sp. nov., a bacterial species associated with trees tolerant to ash dieback.</title>
        <authorList>
            <person name="Ulrich K."/>
            <person name="Becker R."/>
            <person name="Behrendt U."/>
            <person name="Kube M."/>
            <person name="Schneck V."/>
            <person name="Ulrich A."/>
        </authorList>
    </citation>
    <scope>NUCLEOTIDE SEQUENCE</scope>
    <source>
        <strain evidence="3">A1P009</strain>
    </source>
</reference>
<comment type="similarity">
    <text evidence="1">Belongs to the amidase family.</text>
</comment>
<dbReference type="InterPro" id="IPR036928">
    <property type="entry name" value="AS_sf"/>
</dbReference>
<name>A0ABS8UD00_9GAMM</name>
<accession>A0ABS8UD00</accession>
<dbReference type="InterPro" id="IPR020556">
    <property type="entry name" value="Amidase_CS"/>
</dbReference>